<feature type="chain" id="PRO_5043685736" evidence="1">
    <location>
        <begin position="19"/>
        <end position="114"/>
    </location>
</feature>
<dbReference type="Proteomes" id="UP000762676">
    <property type="component" value="Unassembled WGS sequence"/>
</dbReference>
<accession>A0AAV4FDX6</accession>
<keyword evidence="3" id="KW-1185">Reference proteome</keyword>
<protein>
    <submittedName>
        <fullName evidence="2">Uncharacterized protein</fullName>
    </submittedName>
</protein>
<organism evidence="2 3">
    <name type="scientific">Elysia marginata</name>
    <dbReference type="NCBI Taxonomy" id="1093978"/>
    <lineage>
        <taxon>Eukaryota</taxon>
        <taxon>Metazoa</taxon>
        <taxon>Spiralia</taxon>
        <taxon>Lophotrochozoa</taxon>
        <taxon>Mollusca</taxon>
        <taxon>Gastropoda</taxon>
        <taxon>Heterobranchia</taxon>
        <taxon>Euthyneura</taxon>
        <taxon>Panpulmonata</taxon>
        <taxon>Sacoglossa</taxon>
        <taxon>Placobranchoidea</taxon>
        <taxon>Plakobranchidae</taxon>
        <taxon>Elysia</taxon>
    </lineage>
</organism>
<proteinExistence type="predicted"/>
<evidence type="ECO:0000313" key="2">
    <source>
        <dbReference type="EMBL" id="GFR70581.1"/>
    </source>
</evidence>
<dbReference type="AlphaFoldDB" id="A0AAV4FDX6"/>
<gene>
    <name evidence="2" type="ORF">ElyMa_005655900</name>
</gene>
<dbReference type="EMBL" id="BMAT01011332">
    <property type="protein sequence ID" value="GFR70581.1"/>
    <property type="molecule type" value="Genomic_DNA"/>
</dbReference>
<sequence length="114" mass="13016">MLLIAILPLGSSRADSLAQPCVIFIETNLPTNCITDNLNKTKQIIRKSEYRYQRAASIEDDMETPVNMSSAVFDQKKEEMPDPRKEGFYMLTELDLRKQVTTAVVQRMINTTQC</sequence>
<reference evidence="2 3" key="1">
    <citation type="journal article" date="2021" name="Elife">
        <title>Chloroplast acquisition without the gene transfer in kleptoplastic sea slugs, Plakobranchus ocellatus.</title>
        <authorList>
            <person name="Maeda T."/>
            <person name="Takahashi S."/>
            <person name="Yoshida T."/>
            <person name="Shimamura S."/>
            <person name="Takaki Y."/>
            <person name="Nagai Y."/>
            <person name="Toyoda A."/>
            <person name="Suzuki Y."/>
            <person name="Arimoto A."/>
            <person name="Ishii H."/>
            <person name="Satoh N."/>
            <person name="Nishiyama T."/>
            <person name="Hasebe M."/>
            <person name="Maruyama T."/>
            <person name="Minagawa J."/>
            <person name="Obokata J."/>
            <person name="Shigenobu S."/>
        </authorList>
    </citation>
    <scope>NUCLEOTIDE SEQUENCE [LARGE SCALE GENOMIC DNA]</scope>
</reference>
<name>A0AAV4FDX6_9GAST</name>
<evidence type="ECO:0000256" key="1">
    <source>
        <dbReference type="SAM" id="SignalP"/>
    </source>
</evidence>
<evidence type="ECO:0000313" key="3">
    <source>
        <dbReference type="Proteomes" id="UP000762676"/>
    </source>
</evidence>
<comment type="caution">
    <text evidence="2">The sequence shown here is derived from an EMBL/GenBank/DDBJ whole genome shotgun (WGS) entry which is preliminary data.</text>
</comment>
<feature type="signal peptide" evidence="1">
    <location>
        <begin position="1"/>
        <end position="18"/>
    </location>
</feature>
<keyword evidence="1" id="KW-0732">Signal</keyword>